<evidence type="ECO:0000313" key="2">
    <source>
        <dbReference type="EMBL" id="ADC91645.1"/>
    </source>
</evidence>
<dbReference type="OrthoDB" id="3268478at2"/>
<dbReference type="AlphaFoldDB" id="D3QZF0"/>
<dbReference type="InterPro" id="IPR007712">
    <property type="entry name" value="RelE/ParE_toxin"/>
</dbReference>
<dbReference type="RefSeq" id="WP_012992778.1">
    <property type="nucleotide sequence ID" value="NC_013895.2"/>
</dbReference>
<evidence type="ECO:0000256" key="1">
    <source>
        <dbReference type="ARBA" id="ARBA00022649"/>
    </source>
</evidence>
<organism evidence="2 3">
    <name type="scientific">Mageeibacillus indolicus (strain UPII9-5)</name>
    <name type="common">Clostridiales genomosp. BVAB3 (strain UPII9-5)</name>
    <dbReference type="NCBI Taxonomy" id="699246"/>
    <lineage>
        <taxon>Bacteria</taxon>
        <taxon>Bacillati</taxon>
        <taxon>Bacillota</taxon>
        <taxon>Clostridia</taxon>
        <taxon>Eubacteriales</taxon>
        <taxon>Oscillospiraceae</taxon>
        <taxon>Mageeibacillus</taxon>
    </lineage>
</organism>
<keyword evidence="1" id="KW-1277">Toxin-antitoxin system</keyword>
<dbReference type="HOGENOM" id="CLU_147162_6_3_9"/>
<proteinExistence type="predicted"/>
<sequence>MTWNVEFTDRARRDLRDILDYITYKFHEPQTAVKLVRQITKEILSLDNMPMRYRLYDNEPLKSQGLRCFPVKNYIVFYYPDESKNTVYAVRIIYGGRDIRHKLMETEPNNFKTKSPPEEC</sequence>
<dbReference type="InterPro" id="IPR035093">
    <property type="entry name" value="RelE/ParE_toxin_dom_sf"/>
</dbReference>
<dbReference type="STRING" id="699246.HMPREF0868_1593"/>
<evidence type="ECO:0000313" key="3">
    <source>
        <dbReference type="Proteomes" id="UP000008234"/>
    </source>
</evidence>
<dbReference type="Gene3D" id="3.30.2310.20">
    <property type="entry name" value="RelE-like"/>
    <property type="match status" value="1"/>
</dbReference>
<keyword evidence="3" id="KW-1185">Reference proteome</keyword>
<dbReference type="KEGG" id="clo:HMPREF0868_1593"/>
<protein>
    <submittedName>
        <fullName evidence="2">Toxin-antitoxin system, toxin component, RelE family</fullName>
    </submittedName>
</protein>
<dbReference type="SUPFAM" id="SSF143011">
    <property type="entry name" value="RelE-like"/>
    <property type="match status" value="1"/>
</dbReference>
<gene>
    <name evidence="2" type="ordered locus">HMPREF0868_1593</name>
</gene>
<accession>D3QZF0</accession>
<dbReference type="EMBL" id="CP001850">
    <property type="protein sequence ID" value="ADC91645.1"/>
    <property type="molecule type" value="Genomic_DNA"/>
</dbReference>
<dbReference type="Proteomes" id="UP000008234">
    <property type="component" value="Chromosome"/>
</dbReference>
<name>D3QZF0_MAGIU</name>
<dbReference type="eggNOG" id="COG3668">
    <property type="taxonomic scope" value="Bacteria"/>
</dbReference>
<reference evidence="3" key="1">
    <citation type="submission" date="2009-12" db="EMBL/GenBank/DDBJ databases">
        <title>Sequence of Clostridiales genomosp. BVAB3 str. UPII9-5.</title>
        <authorList>
            <person name="Madupu R."/>
            <person name="Durkin A.S."/>
            <person name="Torralba M."/>
            <person name="Methe B."/>
            <person name="Sutton G.G."/>
            <person name="Strausberg R.L."/>
            <person name="Nelson K.E."/>
        </authorList>
    </citation>
    <scope>NUCLEOTIDE SEQUENCE [LARGE SCALE GENOMIC DNA]</scope>
    <source>
        <strain evidence="3">UPII9-5</strain>
    </source>
</reference>
<dbReference type="Pfam" id="PF05016">
    <property type="entry name" value="ParE_toxin"/>
    <property type="match status" value="1"/>
</dbReference>